<dbReference type="GO" id="GO:0031419">
    <property type="term" value="F:cobalamin binding"/>
    <property type="evidence" value="ECO:0007669"/>
    <property type="project" value="InterPro"/>
</dbReference>
<dbReference type="GO" id="GO:0003824">
    <property type="term" value="F:catalytic activity"/>
    <property type="evidence" value="ECO:0007669"/>
    <property type="project" value="InterPro"/>
</dbReference>
<dbReference type="Gene3D" id="3.40.50.280">
    <property type="entry name" value="Cobalamin-binding domain"/>
    <property type="match status" value="1"/>
</dbReference>
<evidence type="ECO:0000259" key="7">
    <source>
        <dbReference type="PROSITE" id="PS51918"/>
    </source>
</evidence>
<sequence length="452" mass="51710">MLKIGFIFPSSDYLFDPFRGDPFTHFHILTILEDAFGSAIDLKLIDLRGIKRYFAKYHIPECNVFLHSVYTLDFAEQRGIIEILRQQYPDALHIAGGPHANFFPDECMMIFDSVIFGEGDDTIVEAVRDLKAGKLKRIYRPNGIVDINVYSCDRRHFLPKSATARKNVLTLRNKSGLENLWGTTAMFSRGCPYRCSFCAIEYARREAPGIRFRKPEYVEAEIEYLKKDYGIQGLSLTDEIVFPLNPKAAMRHLEAIGRTNILWRGQCRVDGVTPEIASLARQSGCVALGMGVESVAQRCLDIINKQVSVQKARETIAMLKANDIEARMYLIIGLPGEPDDIVEQTWSFIRETQPDLVYLGLFTVRPGTEMFNNPEKFGIASVSYDWENTMHRRRGNQENKKQLSFKYAPVTPWGRGMSEEEIIRNHNEIYRRVKEAGLSSFELYKDSNITDD</sequence>
<comment type="cofactor">
    <cofactor evidence="1">
        <name>[4Fe-4S] cluster</name>
        <dbReference type="ChEBI" id="CHEBI:49883"/>
    </cofactor>
</comment>
<keyword evidence="4" id="KW-0408">Iron</keyword>
<dbReference type="Pfam" id="PF02310">
    <property type="entry name" value="B12-binding"/>
    <property type="match status" value="1"/>
</dbReference>
<dbReference type="InterPro" id="IPR006638">
    <property type="entry name" value="Elp3/MiaA/NifB-like_rSAM"/>
</dbReference>
<dbReference type="PANTHER" id="PTHR43409">
    <property type="entry name" value="ANAEROBIC MAGNESIUM-PROTOPORPHYRIN IX MONOMETHYL ESTER CYCLASE-RELATED"/>
    <property type="match status" value="1"/>
</dbReference>
<dbReference type="InterPro" id="IPR051198">
    <property type="entry name" value="BchE-like"/>
</dbReference>
<proteinExistence type="predicted"/>
<dbReference type="SMART" id="SM00729">
    <property type="entry name" value="Elp3"/>
    <property type="match status" value="1"/>
</dbReference>
<dbReference type="InterPro" id="IPR007197">
    <property type="entry name" value="rSAM"/>
</dbReference>
<dbReference type="EMBL" id="MGKI01000014">
    <property type="protein sequence ID" value="OGN22124.1"/>
    <property type="molecule type" value="Genomic_DNA"/>
</dbReference>
<dbReference type="STRING" id="1802694.A2918_03120"/>
<organism evidence="8 9">
    <name type="scientific">Candidatus Yanofskybacteria bacterium RIFCSPLOWO2_01_FULL_42_49</name>
    <dbReference type="NCBI Taxonomy" id="1802694"/>
    <lineage>
        <taxon>Bacteria</taxon>
        <taxon>Candidatus Yanofskyibacteriota</taxon>
    </lineage>
</organism>
<dbReference type="SFLD" id="SFLDS00029">
    <property type="entry name" value="Radical_SAM"/>
    <property type="match status" value="1"/>
</dbReference>
<gene>
    <name evidence="8" type="ORF">A2918_03120</name>
</gene>
<dbReference type="Gene3D" id="3.80.30.20">
    <property type="entry name" value="tm_1862 like domain"/>
    <property type="match status" value="1"/>
</dbReference>
<evidence type="ECO:0000256" key="5">
    <source>
        <dbReference type="ARBA" id="ARBA00023014"/>
    </source>
</evidence>
<dbReference type="InterPro" id="IPR006158">
    <property type="entry name" value="Cobalamin-bd"/>
</dbReference>
<keyword evidence="3" id="KW-0479">Metal-binding</keyword>
<evidence type="ECO:0000256" key="2">
    <source>
        <dbReference type="ARBA" id="ARBA00022691"/>
    </source>
</evidence>
<name>A0A1F8G9T4_9BACT</name>
<evidence type="ECO:0000256" key="3">
    <source>
        <dbReference type="ARBA" id="ARBA00022723"/>
    </source>
</evidence>
<dbReference type="AlphaFoldDB" id="A0A1F8G9T4"/>
<dbReference type="SFLD" id="SFLDG01082">
    <property type="entry name" value="B12-binding_domain_containing"/>
    <property type="match status" value="1"/>
</dbReference>
<evidence type="ECO:0000256" key="1">
    <source>
        <dbReference type="ARBA" id="ARBA00001966"/>
    </source>
</evidence>
<evidence type="ECO:0000259" key="6">
    <source>
        <dbReference type="PROSITE" id="PS51332"/>
    </source>
</evidence>
<evidence type="ECO:0000313" key="9">
    <source>
        <dbReference type="Proteomes" id="UP000178227"/>
    </source>
</evidence>
<reference evidence="8 9" key="1">
    <citation type="journal article" date="2016" name="Nat. Commun.">
        <title>Thousands of microbial genomes shed light on interconnected biogeochemical processes in an aquifer system.</title>
        <authorList>
            <person name="Anantharaman K."/>
            <person name="Brown C.T."/>
            <person name="Hug L.A."/>
            <person name="Sharon I."/>
            <person name="Castelle C.J."/>
            <person name="Probst A.J."/>
            <person name="Thomas B.C."/>
            <person name="Singh A."/>
            <person name="Wilkins M.J."/>
            <person name="Karaoz U."/>
            <person name="Brodie E.L."/>
            <person name="Williams K.H."/>
            <person name="Hubbard S.S."/>
            <person name="Banfield J.F."/>
        </authorList>
    </citation>
    <scope>NUCLEOTIDE SEQUENCE [LARGE SCALE GENOMIC DNA]</scope>
</reference>
<accession>A0A1F8G9T4</accession>
<dbReference type="GO" id="GO:0051539">
    <property type="term" value="F:4 iron, 4 sulfur cluster binding"/>
    <property type="evidence" value="ECO:0007669"/>
    <property type="project" value="UniProtKB-KW"/>
</dbReference>
<dbReference type="Pfam" id="PF04055">
    <property type="entry name" value="Radical_SAM"/>
    <property type="match status" value="1"/>
</dbReference>
<evidence type="ECO:0000313" key="8">
    <source>
        <dbReference type="EMBL" id="OGN22124.1"/>
    </source>
</evidence>
<dbReference type="PROSITE" id="PS51918">
    <property type="entry name" value="RADICAL_SAM"/>
    <property type="match status" value="1"/>
</dbReference>
<protein>
    <submittedName>
        <fullName evidence="8">Uncharacterized protein</fullName>
    </submittedName>
</protein>
<keyword evidence="5" id="KW-0411">Iron-sulfur</keyword>
<dbReference type="CDD" id="cd01335">
    <property type="entry name" value="Radical_SAM"/>
    <property type="match status" value="1"/>
</dbReference>
<dbReference type="GO" id="GO:0046872">
    <property type="term" value="F:metal ion binding"/>
    <property type="evidence" value="ECO:0007669"/>
    <property type="project" value="UniProtKB-KW"/>
</dbReference>
<feature type="domain" description="Radical SAM core" evidence="7">
    <location>
        <begin position="177"/>
        <end position="399"/>
    </location>
</feature>
<dbReference type="InterPro" id="IPR058240">
    <property type="entry name" value="rSAM_sf"/>
</dbReference>
<feature type="domain" description="B12-binding" evidence="6">
    <location>
        <begin position="1"/>
        <end position="137"/>
    </location>
</feature>
<keyword evidence="2" id="KW-0949">S-adenosyl-L-methionine</keyword>
<dbReference type="Proteomes" id="UP000178227">
    <property type="component" value="Unassembled WGS sequence"/>
</dbReference>
<dbReference type="InterPro" id="IPR034466">
    <property type="entry name" value="Methyltransferase_Class_B"/>
</dbReference>
<dbReference type="SUPFAM" id="SSF102114">
    <property type="entry name" value="Radical SAM enzymes"/>
    <property type="match status" value="1"/>
</dbReference>
<comment type="caution">
    <text evidence="8">The sequence shown here is derived from an EMBL/GenBank/DDBJ whole genome shotgun (WGS) entry which is preliminary data.</text>
</comment>
<dbReference type="SFLD" id="SFLDG01123">
    <property type="entry name" value="methyltransferase_(Class_B)"/>
    <property type="match status" value="1"/>
</dbReference>
<evidence type="ECO:0000256" key="4">
    <source>
        <dbReference type="ARBA" id="ARBA00023004"/>
    </source>
</evidence>
<dbReference type="InterPro" id="IPR023404">
    <property type="entry name" value="rSAM_horseshoe"/>
</dbReference>
<dbReference type="PROSITE" id="PS51332">
    <property type="entry name" value="B12_BINDING"/>
    <property type="match status" value="1"/>
</dbReference>